<dbReference type="PANTHER" id="PTHR42648:SF28">
    <property type="entry name" value="TRANSPOSON-ENCODED PROTEIN WITH RIBONUCLEASE H-LIKE AND RETROVIRUS ZINC FINGER-LIKE DOMAINS"/>
    <property type="match status" value="1"/>
</dbReference>
<dbReference type="Proteomes" id="UP000257109">
    <property type="component" value="Unassembled WGS sequence"/>
</dbReference>
<keyword evidence="3" id="KW-1185">Reference proteome</keyword>
<name>A0A371ICA8_MUCPR</name>
<dbReference type="EMBL" id="QJKJ01000424">
    <property type="protein sequence ID" value="RDY12697.1"/>
    <property type="molecule type" value="Genomic_DNA"/>
</dbReference>
<dbReference type="PANTHER" id="PTHR42648">
    <property type="entry name" value="TRANSPOSASE, PUTATIVE-RELATED"/>
    <property type="match status" value="1"/>
</dbReference>
<dbReference type="Gene3D" id="3.30.420.10">
    <property type="entry name" value="Ribonuclease H-like superfamily/Ribonuclease H"/>
    <property type="match status" value="1"/>
</dbReference>
<organism evidence="2 3">
    <name type="scientific">Mucuna pruriens</name>
    <name type="common">Velvet bean</name>
    <name type="synonym">Dolichos pruriens</name>
    <dbReference type="NCBI Taxonomy" id="157652"/>
    <lineage>
        <taxon>Eukaryota</taxon>
        <taxon>Viridiplantae</taxon>
        <taxon>Streptophyta</taxon>
        <taxon>Embryophyta</taxon>
        <taxon>Tracheophyta</taxon>
        <taxon>Spermatophyta</taxon>
        <taxon>Magnoliopsida</taxon>
        <taxon>eudicotyledons</taxon>
        <taxon>Gunneridae</taxon>
        <taxon>Pentapetalae</taxon>
        <taxon>rosids</taxon>
        <taxon>fabids</taxon>
        <taxon>Fabales</taxon>
        <taxon>Fabaceae</taxon>
        <taxon>Papilionoideae</taxon>
        <taxon>50 kb inversion clade</taxon>
        <taxon>NPAAA clade</taxon>
        <taxon>indigoferoid/millettioid clade</taxon>
        <taxon>Phaseoleae</taxon>
        <taxon>Mucuna</taxon>
    </lineage>
</organism>
<reference evidence="2" key="1">
    <citation type="submission" date="2018-05" db="EMBL/GenBank/DDBJ databases">
        <title>Draft genome of Mucuna pruriens seed.</title>
        <authorList>
            <person name="Nnadi N.E."/>
            <person name="Vos R."/>
            <person name="Hasami M.H."/>
            <person name="Devisetty U.K."/>
            <person name="Aguiy J.C."/>
        </authorList>
    </citation>
    <scope>NUCLEOTIDE SEQUENCE [LARGE SCALE GENOMIC DNA]</scope>
    <source>
        <strain evidence="2">JCA_2017</strain>
    </source>
</reference>
<sequence length="296" mass="34334">MVRSMISHSSLSKSLWGEALKIVVYILNKVPTKAVNKTPNELWTSKKPSVKYLHIWGCPAEARSYRPHERKLDSRTISYYFVGYVGRSQGFKFYDPTSRSPFETGNVRFLEEVEFEKEDNIRNVVFEEESSPCAYCSRNNCKHEDDIGLTKDDPINFCQAMQSSNSKKWIDTMNDEMKSMQDNDVWDLVELPEELHHMDVKTAFLNGDIDEMIYMVQLENFGSNDSKSMIMIDHSQGILRFNVKDRKPGDTLIVKGDKISLKQCPNNDLERNEMQKILYVSIVGSLIKYEVQVRDR</sequence>
<feature type="non-terminal residue" evidence="2">
    <location>
        <position position="1"/>
    </location>
</feature>
<dbReference type="GO" id="GO:0003676">
    <property type="term" value="F:nucleic acid binding"/>
    <property type="evidence" value="ECO:0007669"/>
    <property type="project" value="InterPro"/>
</dbReference>
<dbReference type="AlphaFoldDB" id="A0A371ICA8"/>
<dbReference type="STRING" id="157652.A0A371ICA8"/>
<dbReference type="Pfam" id="PF25597">
    <property type="entry name" value="SH3_retrovirus"/>
    <property type="match status" value="1"/>
</dbReference>
<gene>
    <name evidence="2" type="ORF">CR513_02468</name>
</gene>
<proteinExistence type="predicted"/>
<dbReference type="OrthoDB" id="1645289at2759"/>
<accession>A0A371ICA8</accession>
<evidence type="ECO:0000313" key="2">
    <source>
        <dbReference type="EMBL" id="RDY12697.1"/>
    </source>
</evidence>
<dbReference type="InterPro" id="IPR039537">
    <property type="entry name" value="Retrotran_Ty1/copia-like"/>
</dbReference>
<evidence type="ECO:0000259" key="1">
    <source>
        <dbReference type="Pfam" id="PF25597"/>
    </source>
</evidence>
<comment type="caution">
    <text evidence="2">The sequence shown here is derived from an EMBL/GenBank/DDBJ whole genome shotgun (WGS) entry which is preliminary data.</text>
</comment>
<evidence type="ECO:0000313" key="3">
    <source>
        <dbReference type="Proteomes" id="UP000257109"/>
    </source>
</evidence>
<feature type="domain" description="Retroviral polymerase SH3-like" evidence="1">
    <location>
        <begin position="58"/>
        <end position="120"/>
    </location>
</feature>
<dbReference type="InterPro" id="IPR036397">
    <property type="entry name" value="RNaseH_sf"/>
</dbReference>
<protein>
    <recommendedName>
        <fullName evidence="1">Retroviral polymerase SH3-like domain-containing protein</fullName>
    </recommendedName>
</protein>
<dbReference type="InterPro" id="IPR057670">
    <property type="entry name" value="SH3_retrovirus"/>
</dbReference>